<comment type="caution">
    <text evidence="1">The sequence shown here is derived from an EMBL/GenBank/DDBJ whole genome shotgun (WGS) entry which is preliminary data.</text>
</comment>
<evidence type="ECO:0000313" key="1">
    <source>
        <dbReference type="EMBL" id="KAJ8869408.1"/>
    </source>
</evidence>
<dbReference type="EMBL" id="JARBHB010000013">
    <property type="protein sequence ID" value="KAJ8869408.1"/>
    <property type="molecule type" value="Genomic_DNA"/>
</dbReference>
<keyword evidence="2" id="KW-1185">Reference proteome</keyword>
<sequence length="83" mass="8510">MPAALGSVIISQAAVQHGGPLQKKLGANALTPFPGELRTANGMGLQVSKVVPVSVTDEVSGSLHKLSLLVARDLSAPVLLDRD</sequence>
<dbReference type="Proteomes" id="UP001159363">
    <property type="component" value="Chromosome 12"/>
</dbReference>
<name>A0ABQ9GAG4_9NEOP</name>
<gene>
    <name evidence="1" type="ORF">PR048_028398</name>
</gene>
<protein>
    <submittedName>
        <fullName evidence="1">Uncharacterized protein</fullName>
    </submittedName>
</protein>
<evidence type="ECO:0000313" key="2">
    <source>
        <dbReference type="Proteomes" id="UP001159363"/>
    </source>
</evidence>
<organism evidence="1 2">
    <name type="scientific">Dryococelus australis</name>
    <dbReference type="NCBI Taxonomy" id="614101"/>
    <lineage>
        <taxon>Eukaryota</taxon>
        <taxon>Metazoa</taxon>
        <taxon>Ecdysozoa</taxon>
        <taxon>Arthropoda</taxon>
        <taxon>Hexapoda</taxon>
        <taxon>Insecta</taxon>
        <taxon>Pterygota</taxon>
        <taxon>Neoptera</taxon>
        <taxon>Polyneoptera</taxon>
        <taxon>Phasmatodea</taxon>
        <taxon>Verophasmatodea</taxon>
        <taxon>Anareolatae</taxon>
        <taxon>Phasmatidae</taxon>
        <taxon>Eurycanthinae</taxon>
        <taxon>Dryococelus</taxon>
    </lineage>
</organism>
<reference evidence="1 2" key="1">
    <citation type="submission" date="2023-02" db="EMBL/GenBank/DDBJ databases">
        <title>LHISI_Scaffold_Assembly.</title>
        <authorList>
            <person name="Stuart O.P."/>
            <person name="Cleave R."/>
            <person name="Magrath M.J.L."/>
            <person name="Mikheyev A.S."/>
        </authorList>
    </citation>
    <scope>NUCLEOTIDE SEQUENCE [LARGE SCALE GENOMIC DNA]</scope>
    <source>
        <strain evidence="1">Daus_M_001</strain>
        <tissue evidence="1">Leg muscle</tissue>
    </source>
</reference>
<proteinExistence type="predicted"/>
<accession>A0ABQ9GAG4</accession>